<protein>
    <recommendedName>
        <fullName evidence="4">PGF-CTERM sorting domain-containing protein</fullName>
    </recommendedName>
</protein>
<gene>
    <name evidence="2" type="ORF">KTS37_07000</name>
</gene>
<proteinExistence type="predicted"/>
<evidence type="ECO:0008006" key="4">
    <source>
        <dbReference type="Google" id="ProtNLM"/>
    </source>
</evidence>
<comment type="caution">
    <text evidence="2">The sequence shown here is derived from an EMBL/GenBank/DDBJ whole genome shotgun (WGS) entry which is preliminary data.</text>
</comment>
<evidence type="ECO:0000313" key="3">
    <source>
        <dbReference type="Proteomes" id="UP001166304"/>
    </source>
</evidence>
<feature type="region of interest" description="Disordered" evidence="1">
    <location>
        <begin position="158"/>
        <end position="202"/>
    </location>
</feature>
<reference evidence="2" key="1">
    <citation type="submission" date="2021-06" db="EMBL/GenBank/DDBJ databases">
        <title>New haloarchaea isolates fom saline soil.</title>
        <authorList>
            <person name="Duran-Viseras A."/>
            <person name="Sanchez-Porro C.S."/>
            <person name="Ventosa A."/>
        </authorList>
    </citation>
    <scope>NUCLEOTIDE SEQUENCE</scope>
    <source>
        <strain evidence="2">JCM 18369</strain>
    </source>
</reference>
<dbReference type="AlphaFoldDB" id="A0AA41G0V8"/>
<keyword evidence="3" id="KW-1185">Reference proteome</keyword>
<evidence type="ECO:0000256" key="1">
    <source>
        <dbReference type="SAM" id="MobiDB-lite"/>
    </source>
</evidence>
<name>A0AA41G0V8_9EURY</name>
<sequence length="370" mass="39120">MSDGSGSASLPLVVVTAAIALVVVGSTVAVAGVGLSQVTQSTQSLLVQTDDRSPPQPCAPGEELLAKYNWASTNGDYGFVFEKGANDVVTFNETAYDDGNPAEGPTEVNWTSQVPVDVVVVKSGGGSTINQAIEQDPPQTTGVVTSQQGISFLAFCTVPSTPTETPEEPTETPEEPTETPEEPTETPEEPTETPEEPTETPEEPVYWQIDFGPGEAPPEPPYYAENDRDLMSALGNSEDGVEQNPSVLHQNRAGQLKNVTITGQSFTFDDPDDPTQVTVEFTVPEDGPNRTLHLASFTMPGPFNYSEVPQQELHATTSGTFSAGETGTLTISVPQPSSGPSSSAERLTALMLLGFGGTLVGMTVVRRRTL</sequence>
<dbReference type="RefSeq" id="WP_194242948.1">
    <property type="nucleotide sequence ID" value="NZ_JAHQXE010000002.1"/>
</dbReference>
<evidence type="ECO:0000313" key="2">
    <source>
        <dbReference type="EMBL" id="MBV0901534.1"/>
    </source>
</evidence>
<dbReference type="Proteomes" id="UP001166304">
    <property type="component" value="Unassembled WGS sequence"/>
</dbReference>
<feature type="compositionally biased region" description="Acidic residues" evidence="1">
    <location>
        <begin position="165"/>
        <end position="202"/>
    </location>
</feature>
<accession>A0AA41G0V8</accession>
<dbReference type="EMBL" id="JAHQXE010000002">
    <property type="protein sequence ID" value="MBV0901534.1"/>
    <property type="molecule type" value="Genomic_DNA"/>
</dbReference>
<organism evidence="2 3">
    <name type="scientific">Haloarcula salina</name>
    <dbReference type="NCBI Taxonomy" id="1429914"/>
    <lineage>
        <taxon>Archaea</taxon>
        <taxon>Methanobacteriati</taxon>
        <taxon>Methanobacteriota</taxon>
        <taxon>Stenosarchaea group</taxon>
        <taxon>Halobacteria</taxon>
        <taxon>Halobacteriales</taxon>
        <taxon>Haloarculaceae</taxon>
        <taxon>Haloarcula</taxon>
    </lineage>
</organism>